<protein>
    <submittedName>
        <fullName evidence="2">Uncharacterized protein</fullName>
    </submittedName>
</protein>
<keyword evidence="3" id="KW-1185">Reference proteome</keyword>
<dbReference type="Proteomes" id="UP000054408">
    <property type="component" value="Unassembled WGS sequence"/>
</dbReference>
<dbReference type="AlphaFoldDB" id="A0A0L0DGX1"/>
<dbReference type="Pfam" id="PF12298">
    <property type="entry name" value="Bot1p"/>
    <property type="match status" value="1"/>
</dbReference>
<organism evidence="2 3">
    <name type="scientific">Thecamonas trahens ATCC 50062</name>
    <dbReference type="NCBI Taxonomy" id="461836"/>
    <lineage>
        <taxon>Eukaryota</taxon>
        <taxon>Apusozoa</taxon>
        <taxon>Apusomonadida</taxon>
        <taxon>Apusomonadidae</taxon>
        <taxon>Thecamonas</taxon>
    </lineage>
</organism>
<gene>
    <name evidence="2" type="ORF">AMSG_07661</name>
</gene>
<dbReference type="OrthoDB" id="10052321at2759"/>
<feature type="region of interest" description="Disordered" evidence="1">
    <location>
        <begin position="156"/>
        <end position="178"/>
    </location>
</feature>
<proteinExistence type="predicted"/>
<dbReference type="RefSeq" id="XP_013756127.1">
    <property type="nucleotide sequence ID" value="XM_013900673.1"/>
</dbReference>
<sequence>MLSAARASACRALGRWMQTSAAAGAAGGEARSSGGAGQSPFPERPWFVRALRVSDALKNEMHELHVSAPETWTVLRLASRYQLKVPRVKAILSLKAIEAAGQYPNEVLEETRKLDARMEDVFRVRQTGREADVHRDKRVGGPDFVALSDDDAVAAAVASRQPPFRPPPPADPDAGKPAAAAAPLPVLDVNPAAADRAFDIEVIEIGSHVDDDSRTVTIRKKDGSLVEADASTRAAANKLVNPQFDPHAYHKRTQGRLYRDINLSAASAQSAAAAAVASKAAPASESAAKDE</sequence>
<reference evidence="2 3" key="1">
    <citation type="submission" date="2010-05" db="EMBL/GenBank/DDBJ databases">
        <title>The Genome Sequence of Thecamonas trahens ATCC 50062.</title>
        <authorList>
            <consortium name="The Broad Institute Genome Sequencing Platform"/>
            <person name="Russ C."/>
            <person name="Cuomo C."/>
            <person name="Shea T."/>
            <person name="Young S.K."/>
            <person name="Zeng Q."/>
            <person name="Koehrsen M."/>
            <person name="Haas B."/>
            <person name="Borodovsky M."/>
            <person name="Guigo R."/>
            <person name="Alvarado L."/>
            <person name="Berlin A."/>
            <person name="Bochicchio J."/>
            <person name="Borenstein D."/>
            <person name="Chapman S."/>
            <person name="Chen Z."/>
            <person name="Freedman E."/>
            <person name="Gellesch M."/>
            <person name="Goldberg J."/>
            <person name="Griggs A."/>
            <person name="Gujja S."/>
            <person name="Heilman E."/>
            <person name="Heiman D."/>
            <person name="Hepburn T."/>
            <person name="Howarth C."/>
            <person name="Jen D."/>
            <person name="Larson L."/>
            <person name="Mehta T."/>
            <person name="Park D."/>
            <person name="Pearson M."/>
            <person name="Roberts A."/>
            <person name="Saif S."/>
            <person name="Shenoy N."/>
            <person name="Sisk P."/>
            <person name="Stolte C."/>
            <person name="Sykes S."/>
            <person name="Thomson T."/>
            <person name="Walk T."/>
            <person name="White J."/>
            <person name="Yandava C."/>
            <person name="Burger G."/>
            <person name="Gray M.W."/>
            <person name="Holland P.W.H."/>
            <person name="King N."/>
            <person name="Lang F.B.F."/>
            <person name="Roger A.J."/>
            <person name="Ruiz-Trillo I."/>
            <person name="Lander E."/>
            <person name="Nusbaum C."/>
        </authorList>
    </citation>
    <scope>NUCLEOTIDE SEQUENCE [LARGE SCALE GENOMIC DNA]</scope>
    <source>
        <strain evidence="2 3">ATCC 50062</strain>
    </source>
</reference>
<dbReference type="GeneID" id="25566532"/>
<evidence type="ECO:0000313" key="2">
    <source>
        <dbReference type="EMBL" id="KNC51465.1"/>
    </source>
</evidence>
<accession>A0A0L0DGX1</accession>
<evidence type="ECO:0000313" key="3">
    <source>
        <dbReference type="Proteomes" id="UP000054408"/>
    </source>
</evidence>
<name>A0A0L0DGX1_THETB</name>
<evidence type="ECO:0000256" key="1">
    <source>
        <dbReference type="SAM" id="MobiDB-lite"/>
    </source>
</evidence>
<dbReference type="EMBL" id="GL349467">
    <property type="protein sequence ID" value="KNC51465.1"/>
    <property type="molecule type" value="Genomic_DNA"/>
</dbReference>